<reference evidence="1 2" key="1">
    <citation type="submission" date="2019-02" db="EMBL/GenBank/DDBJ databases">
        <title>Deep-cultivation of Planctomycetes and their phenomic and genomic characterization uncovers novel biology.</title>
        <authorList>
            <person name="Wiegand S."/>
            <person name="Jogler M."/>
            <person name="Boedeker C."/>
            <person name="Pinto D."/>
            <person name="Vollmers J."/>
            <person name="Rivas-Marin E."/>
            <person name="Kohn T."/>
            <person name="Peeters S.H."/>
            <person name="Heuer A."/>
            <person name="Rast P."/>
            <person name="Oberbeckmann S."/>
            <person name="Bunk B."/>
            <person name="Jeske O."/>
            <person name="Meyerdierks A."/>
            <person name="Storesund J.E."/>
            <person name="Kallscheuer N."/>
            <person name="Luecker S."/>
            <person name="Lage O.M."/>
            <person name="Pohl T."/>
            <person name="Merkel B.J."/>
            <person name="Hornburger P."/>
            <person name="Mueller R.-W."/>
            <person name="Bruemmer F."/>
            <person name="Labrenz M."/>
            <person name="Spormann A.M."/>
            <person name="Op Den Camp H."/>
            <person name="Overmann J."/>
            <person name="Amann R."/>
            <person name="Jetten M.S.M."/>
            <person name="Mascher T."/>
            <person name="Medema M.H."/>
            <person name="Devos D.P."/>
            <person name="Kaster A.-K."/>
            <person name="Ovreas L."/>
            <person name="Rohde M."/>
            <person name="Galperin M.Y."/>
            <person name="Jogler C."/>
        </authorList>
    </citation>
    <scope>NUCLEOTIDE SEQUENCE [LARGE SCALE GENOMIC DNA]</scope>
    <source>
        <strain evidence="1 2">Pla52n</strain>
    </source>
</reference>
<evidence type="ECO:0000313" key="1">
    <source>
        <dbReference type="EMBL" id="TWU07499.1"/>
    </source>
</evidence>
<keyword evidence="2" id="KW-1185">Reference proteome</keyword>
<dbReference type="EMBL" id="SJPN01000001">
    <property type="protein sequence ID" value="TWU07499.1"/>
    <property type="molecule type" value="Genomic_DNA"/>
</dbReference>
<dbReference type="AlphaFoldDB" id="A0A5C6B881"/>
<evidence type="ECO:0008006" key="3">
    <source>
        <dbReference type="Google" id="ProtNLM"/>
    </source>
</evidence>
<protein>
    <recommendedName>
        <fullName evidence="3">FHA domain-containing protein</fullName>
    </recommendedName>
</protein>
<dbReference type="Proteomes" id="UP000320176">
    <property type="component" value="Unassembled WGS sequence"/>
</dbReference>
<gene>
    <name evidence="1" type="ORF">Pla52n_00720</name>
</gene>
<dbReference type="RefSeq" id="WP_146517716.1">
    <property type="nucleotide sequence ID" value="NZ_CP151726.1"/>
</dbReference>
<name>A0A5C6B881_9BACT</name>
<proteinExistence type="predicted"/>
<evidence type="ECO:0000313" key="2">
    <source>
        <dbReference type="Proteomes" id="UP000320176"/>
    </source>
</evidence>
<comment type="caution">
    <text evidence="1">The sequence shown here is derived from an EMBL/GenBank/DDBJ whole genome shotgun (WGS) entry which is preliminary data.</text>
</comment>
<organism evidence="1 2">
    <name type="scientific">Stieleria varia</name>
    <dbReference type="NCBI Taxonomy" id="2528005"/>
    <lineage>
        <taxon>Bacteria</taxon>
        <taxon>Pseudomonadati</taxon>
        <taxon>Planctomycetota</taxon>
        <taxon>Planctomycetia</taxon>
        <taxon>Pirellulales</taxon>
        <taxon>Pirellulaceae</taxon>
        <taxon>Stieleria</taxon>
    </lineage>
</organism>
<accession>A0A5C6B881</accession>
<sequence length="252" mass="28161">MTDDRQLSDGDLLDQLDQSWIAGGPVDLAELLSRVSADDSTLAQELCAADLEWRWRADSPNKPSARVYASLLGRHWDDAECRRNLMEAEWCVRCVWGDAPDVDEFAKALPERLGWSSDLSRQLHALVPWTTTLSGASMKRPVVIQVNHDFVIGRQGAKEPQAPSWIASKKRLIVANSHFRIMSRDQLRVRRTRTSEIEITNISKTAPFDSEQAQLQPGESIRRPLPTAISIGEVNLEITLPSQAIGRKNGAN</sequence>